<name>A0A9E7K1Z2_9LILI</name>
<dbReference type="EMBL" id="CP097507">
    <property type="protein sequence ID" value="URE03338.1"/>
    <property type="molecule type" value="Genomic_DNA"/>
</dbReference>
<organism evidence="1 2">
    <name type="scientific">Musa troglodytarum</name>
    <name type="common">fe'i banana</name>
    <dbReference type="NCBI Taxonomy" id="320322"/>
    <lineage>
        <taxon>Eukaryota</taxon>
        <taxon>Viridiplantae</taxon>
        <taxon>Streptophyta</taxon>
        <taxon>Embryophyta</taxon>
        <taxon>Tracheophyta</taxon>
        <taxon>Spermatophyta</taxon>
        <taxon>Magnoliopsida</taxon>
        <taxon>Liliopsida</taxon>
        <taxon>Zingiberales</taxon>
        <taxon>Musaceae</taxon>
        <taxon>Musa</taxon>
    </lineage>
</organism>
<reference evidence="1" key="1">
    <citation type="submission" date="2022-05" db="EMBL/GenBank/DDBJ databases">
        <title>The Musa troglodytarum L. genome provides insights into the mechanism of non-climacteric behaviour and enrichment of carotenoids.</title>
        <authorList>
            <person name="Wang J."/>
        </authorList>
    </citation>
    <scope>NUCLEOTIDE SEQUENCE</scope>
    <source>
        <tissue evidence="1">Leaf</tissue>
    </source>
</reference>
<accession>A0A9E7K1Z2</accession>
<evidence type="ECO:0000313" key="1">
    <source>
        <dbReference type="EMBL" id="URE03338.1"/>
    </source>
</evidence>
<dbReference type="AlphaFoldDB" id="A0A9E7K1Z2"/>
<gene>
    <name evidence="1" type="ORF">MUK42_06575</name>
</gene>
<proteinExistence type="predicted"/>
<keyword evidence="2" id="KW-1185">Reference proteome</keyword>
<protein>
    <submittedName>
        <fullName evidence="1">Uncharacterized protein</fullName>
    </submittedName>
</protein>
<sequence length="153" mass="17532">MVCRSDETGGSPPTLCDVPISRSISIDAFKLTKDLHCVAKFFPSHCLFQNLYLREDDSALTVLKREDFIILKRTLLEIDKLLLCIEKEDLPKHEEQMGLQIAREDLQDLKKDAMETQLKGYENSLVAFWENVFRRLANAQLPVAITRLIPSVL</sequence>
<dbReference type="Proteomes" id="UP001055439">
    <property type="component" value="Chromosome 5"/>
</dbReference>
<evidence type="ECO:0000313" key="2">
    <source>
        <dbReference type="Proteomes" id="UP001055439"/>
    </source>
</evidence>